<keyword evidence="1" id="KW-0812">Transmembrane</keyword>
<sequence>MESVTFWQCVKGAWRDGWRFAMHRPVFTLAVFAMAWLAPYAETVLPPDSIPPFRFMTWLPLGAFELIRAAMFPVLVVQAVHYLLIEQRDAHAELPDHRHALRYGVLAYGMVVLFLAIIAAGISLAVGAVLVQAHFWPAVWIDVTQFIVASAIMAVVVALFVCGRLSLLTTHVAAGGRLRLRDAWIDTRGHCLSIWFTQMAALLPVIVVASLAIYFADTARRHGFADATTCVLALAAVCGVCVSAACSCWLYTRYAAVLMGRAAPAQAPVEAHRAAFEFEREAAASA</sequence>
<feature type="transmembrane region" description="Helical" evidence="1">
    <location>
        <begin position="105"/>
        <end position="131"/>
    </location>
</feature>
<dbReference type="RefSeq" id="WP_158958261.1">
    <property type="nucleotide sequence ID" value="NZ_CP046916.1"/>
</dbReference>
<evidence type="ECO:0000313" key="2">
    <source>
        <dbReference type="EMBL" id="QGZ66686.1"/>
    </source>
</evidence>
<dbReference type="Proteomes" id="UP000433577">
    <property type="component" value="Chromosome 4"/>
</dbReference>
<accession>A0A7Z2GRY3</accession>
<evidence type="ECO:0000313" key="3">
    <source>
        <dbReference type="Proteomes" id="UP000433577"/>
    </source>
</evidence>
<dbReference type="KEGG" id="pacs:FAZ98_33605"/>
<proteinExistence type="predicted"/>
<dbReference type="AlphaFoldDB" id="A0A7Z2GRY3"/>
<dbReference type="EMBL" id="CP046916">
    <property type="protein sequence ID" value="QGZ66686.1"/>
    <property type="molecule type" value="Genomic_DNA"/>
</dbReference>
<feature type="transmembrane region" description="Helical" evidence="1">
    <location>
        <begin position="191"/>
        <end position="216"/>
    </location>
</feature>
<gene>
    <name evidence="2" type="ORF">FAZ98_33605</name>
</gene>
<keyword evidence="1" id="KW-0472">Membrane</keyword>
<keyword evidence="1" id="KW-1133">Transmembrane helix</keyword>
<reference evidence="2 3" key="1">
    <citation type="submission" date="2019-12" db="EMBL/GenBank/DDBJ databases">
        <title>Paraburkholderia acidiphila 7Q-K02 sp. nov and Paraburkholderia acidisoli DHF22 sp. nov., two strains isolated from forest soil.</title>
        <authorList>
            <person name="Gao Z."/>
            <person name="Qiu L."/>
        </authorList>
    </citation>
    <scope>NUCLEOTIDE SEQUENCE [LARGE SCALE GENOMIC DNA]</scope>
    <source>
        <strain evidence="2 3">DHF22</strain>
    </source>
</reference>
<name>A0A7Z2GRY3_9BURK</name>
<feature type="transmembrane region" description="Helical" evidence="1">
    <location>
        <begin position="231"/>
        <end position="251"/>
    </location>
</feature>
<protein>
    <submittedName>
        <fullName evidence="2">Uncharacterized protein</fullName>
    </submittedName>
</protein>
<dbReference type="OrthoDB" id="9006712at2"/>
<organism evidence="2 3">
    <name type="scientific">Paraburkholderia acidisoli</name>
    <dbReference type="NCBI Taxonomy" id="2571748"/>
    <lineage>
        <taxon>Bacteria</taxon>
        <taxon>Pseudomonadati</taxon>
        <taxon>Pseudomonadota</taxon>
        <taxon>Betaproteobacteria</taxon>
        <taxon>Burkholderiales</taxon>
        <taxon>Burkholderiaceae</taxon>
        <taxon>Paraburkholderia</taxon>
    </lineage>
</organism>
<keyword evidence="3" id="KW-1185">Reference proteome</keyword>
<feature type="transmembrane region" description="Helical" evidence="1">
    <location>
        <begin position="21"/>
        <end position="41"/>
    </location>
</feature>
<feature type="transmembrane region" description="Helical" evidence="1">
    <location>
        <begin position="61"/>
        <end position="84"/>
    </location>
</feature>
<feature type="transmembrane region" description="Helical" evidence="1">
    <location>
        <begin position="143"/>
        <end position="170"/>
    </location>
</feature>
<evidence type="ECO:0000256" key="1">
    <source>
        <dbReference type="SAM" id="Phobius"/>
    </source>
</evidence>